<evidence type="ECO:0000313" key="6">
    <source>
        <dbReference type="Proteomes" id="UP000198670"/>
    </source>
</evidence>
<dbReference type="InterPro" id="IPR011611">
    <property type="entry name" value="PfkB_dom"/>
</dbReference>
<organism evidence="5 6">
    <name type="scientific">Parapedobacter indicus</name>
    <dbReference type="NCBI Taxonomy" id="1477437"/>
    <lineage>
        <taxon>Bacteria</taxon>
        <taxon>Pseudomonadati</taxon>
        <taxon>Bacteroidota</taxon>
        <taxon>Sphingobacteriia</taxon>
        <taxon>Sphingobacteriales</taxon>
        <taxon>Sphingobacteriaceae</taxon>
        <taxon>Parapedobacter</taxon>
    </lineage>
</organism>
<evidence type="ECO:0000256" key="1">
    <source>
        <dbReference type="ARBA" id="ARBA00010688"/>
    </source>
</evidence>
<gene>
    <name evidence="5" type="ORF">SAMN05444682_106205</name>
</gene>
<dbReference type="AlphaFoldDB" id="A0A1I3M1A4"/>
<evidence type="ECO:0000256" key="3">
    <source>
        <dbReference type="ARBA" id="ARBA00022777"/>
    </source>
</evidence>
<dbReference type="OrthoDB" id="9813569at2"/>
<keyword evidence="6" id="KW-1185">Reference proteome</keyword>
<dbReference type="InterPro" id="IPR052700">
    <property type="entry name" value="Carb_kinase_PfkB-like"/>
</dbReference>
<dbReference type="PANTHER" id="PTHR43320">
    <property type="entry name" value="SUGAR KINASE"/>
    <property type="match status" value="1"/>
</dbReference>
<dbReference type="EMBL" id="FOQO01000006">
    <property type="protein sequence ID" value="SFI90476.1"/>
    <property type="molecule type" value="Genomic_DNA"/>
</dbReference>
<dbReference type="STRING" id="1477437.SAMN05444682_106205"/>
<feature type="domain" description="Carbohydrate kinase PfkB" evidence="4">
    <location>
        <begin position="4"/>
        <end position="315"/>
    </location>
</feature>
<dbReference type="RefSeq" id="WP_090627676.1">
    <property type="nucleotide sequence ID" value="NZ_FOQO01000006.1"/>
</dbReference>
<keyword evidence="3 5" id="KW-0418">Kinase</keyword>
<evidence type="ECO:0000256" key="2">
    <source>
        <dbReference type="ARBA" id="ARBA00022679"/>
    </source>
</evidence>
<comment type="similarity">
    <text evidence="1">Belongs to the carbohydrate kinase PfkB family.</text>
</comment>
<protein>
    <submittedName>
        <fullName evidence="5">2-dehydro-3-deoxygluconokinase</fullName>
    </submittedName>
</protein>
<evidence type="ECO:0000259" key="4">
    <source>
        <dbReference type="Pfam" id="PF00294"/>
    </source>
</evidence>
<reference evidence="5 6" key="1">
    <citation type="submission" date="2016-10" db="EMBL/GenBank/DDBJ databases">
        <authorList>
            <person name="de Groot N.N."/>
        </authorList>
    </citation>
    <scope>NUCLEOTIDE SEQUENCE [LARGE SCALE GENOMIC DNA]</scope>
    <source>
        <strain evidence="5 6">RK1</strain>
    </source>
</reference>
<dbReference type="Pfam" id="PF00294">
    <property type="entry name" value="PfkB"/>
    <property type="match status" value="1"/>
</dbReference>
<dbReference type="GO" id="GO:0016301">
    <property type="term" value="F:kinase activity"/>
    <property type="evidence" value="ECO:0007669"/>
    <property type="project" value="UniProtKB-KW"/>
</dbReference>
<dbReference type="SUPFAM" id="SSF53613">
    <property type="entry name" value="Ribokinase-like"/>
    <property type="match status" value="1"/>
</dbReference>
<keyword evidence="2" id="KW-0808">Transferase</keyword>
<dbReference type="CDD" id="cd01166">
    <property type="entry name" value="KdgK"/>
    <property type="match status" value="1"/>
</dbReference>
<dbReference type="Gene3D" id="3.40.1190.20">
    <property type="match status" value="1"/>
</dbReference>
<dbReference type="InterPro" id="IPR029056">
    <property type="entry name" value="Ribokinase-like"/>
</dbReference>
<dbReference type="Proteomes" id="UP000198670">
    <property type="component" value="Unassembled WGS sequence"/>
</dbReference>
<evidence type="ECO:0000313" key="5">
    <source>
        <dbReference type="EMBL" id="SFI90476.1"/>
    </source>
</evidence>
<dbReference type="PANTHER" id="PTHR43320:SF2">
    <property type="entry name" value="2-DEHYDRO-3-DEOXYGLUCONOKINASE_2-DEHYDRO-3-DEOXYGALACTONOKINASE"/>
    <property type="match status" value="1"/>
</dbReference>
<name>A0A1I3M1A4_9SPHI</name>
<accession>A0A1I3M1A4</accession>
<sequence>MTKHKILSFGELLLRLSSSGESFLGEDGQVVVFPGGSEANVAASLGQWGIPCSYLSRIPENDLTSQILSTLTSLGVDVSPSLLEGDRLGLYFLLSANGLSKGEVVYDRKYSAFSQLKPGMINWDRVLDDYTWFHWSALTPALNESLAAVCQEALDVARAKGLVVSVDLNYRNRLWNYGKDPIEVMPALLSSCNVVMGNIWAANKMLGTSVLDTLGRDTAPDVYFEHARESAQEVFSLLPQCQQVAYTFRFMDTASHNLLYGTYHTREADFMSAINETDKVIDRIGSGDAFMAGLIYALVEGKSGQETIDTATAAGFKKLFVKGDFGNGDL</sequence>
<proteinExistence type="inferred from homology"/>